<dbReference type="GO" id="GO:0008360">
    <property type="term" value="P:regulation of cell shape"/>
    <property type="evidence" value="ECO:0007669"/>
    <property type="project" value="UniProtKB-UniRule"/>
</dbReference>
<dbReference type="PROSITE" id="PS52029">
    <property type="entry name" value="LD_TPASE"/>
    <property type="match status" value="1"/>
</dbReference>
<keyword evidence="3 6" id="KW-0133">Cell shape</keyword>
<organism evidence="9 10">
    <name type="scientific">Clostridium novyi A str. 4552</name>
    <dbReference type="NCBI Taxonomy" id="1444289"/>
    <lineage>
        <taxon>Bacteria</taxon>
        <taxon>Bacillati</taxon>
        <taxon>Bacillota</taxon>
        <taxon>Clostridia</taxon>
        <taxon>Eubacteriales</taxon>
        <taxon>Clostridiaceae</taxon>
        <taxon>Clostridium</taxon>
    </lineage>
</organism>
<dbReference type="EMBL" id="JENJ01000036">
    <property type="protein sequence ID" value="KGM95589.1"/>
    <property type="molecule type" value="Genomic_DNA"/>
</dbReference>
<dbReference type="InterPro" id="IPR005490">
    <property type="entry name" value="LD_TPept_cat_dom"/>
</dbReference>
<dbReference type="GO" id="GO:0005576">
    <property type="term" value="C:extracellular region"/>
    <property type="evidence" value="ECO:0007669"/>
    <property type="project" value="TreeGrafter"/>
</dbReference>
<dbReference type="Gene3D" id="1.10.101.10">
    <property type="entry name" value="PGBD-like superfamily/PGBD"/>
    <property type="match status" value="1"/>
</dbReference>
<name>A0A0A0I2F3_CLONO</name>
<dbReference type="Proteomes" id="UP000030012">
    <property type="component" value="Unassembled WGS sequence"/>
</dbReference>
<dbReference type="Pfam" id="PF01471">
    <property type="entry name" value="PG_binding_1"/>
    <property type="match status" value="1"/>
</dbReference>
<evidence type="ECO:0000256" key="1">
    <source>
        <dbReference type="ARBA" id="ARBA00004752"/>
    </source>
</evidence>
<protein>
    <recommendedName>
        <fullName evidence="8">L,D-TPase catalytic domain-containing protein</fullName>
    </recommendedName>
</protein>
<dbReference type="SUPFAM" id="SSF141523">
    <property type="entry name" value="L,D-transpeptidase catalytic domain-like"/>
    <property type="match status" value="1"/>
</dbReference>
<evidence type="ECO:0000256" key="4">
    <source>
        <dbReference type="ARBA" id="ARBA00022984"/>
    </source>
</evidence>
<dbReference type="GO" id="GO:0018104">
    <property type="term" value="P:peptidoglycan-protein cross-linking"/>
    <property type="evidence" value="ECO:0007669"/>
    <property type="project" value="TreeGrafter"/>
</dbReference>
<dbReference type="InterPro" id="IPR050979">
    <property type="entry name" value="LD-transpeptidase"/>
</dbReference>
<dbReference type="InterPro" id="IPR002477">
    <property type="entry name" value="Peptidoglycan-bd-like"/>
</dbReference>
<dbReference type="OrthoDB" id="177750at2"/>
<dbReference type="SUPFAM" id="SSF47090">
    <property type="entry name" value="PGBD-like"/>
    <property type="match status" value="1"/>
</dbReference>
<dbReference type="AlphaFoldDB" id="A0A0A0I2F3"/>
<dbReference type="Pfam" id="PF03734">
    <property type="entry name" value="YkuD"/>
    <property type="match status" value="1"/>
</dbReference>
<sequence length="309" mass="35073">MRKCERNAIIVFFISLFFLSTLCVFKIHKKSTKKNILLNSNTETISKTTNDKISLQKEDDTLENRKSQDDSDKSKIKPKEEKFTPLRLGCKGNDVKALQNNLNKFGYKINADGIFGSSTEIALYDFQRRNNLNRDGIAGESTLKRLALEPTAETMYDPKDNIFSPLISSNGFENFINKRNANSQTDYYIWVNTNTPKTYIFKGYNHHWKLIKSMSCTVGKSSSPTIKGTFKVGNKGEVFVVKNNPKLMCKYFTQISGNYLFHTVLLNRNGTIANGTLGAKVSHGCIRLSMENAKYIYNEIPKGSTIYIN</sequence>
<dbReference type="InterPro" id="IPR036365">
    <property type="entry name" value="PGBD-like_sf"/>
</dbReference>
<evidence type="ECO:0000256" key="7">
    <source>
        <dbReference type="SAM" id="MobiDB-lite"/>
    </source>
</evidence>
<feature type="domain" description="L,D-TPase catalytic" evidence="8">
    <location>
        <begin position="187"/>
        <end position="309"/>
    </location>
</feature>
<keyword evidence="5 6" id="KW-0961">Cell wall biogenesis/degradation</keyword>
<evidence type="ECO:0000256" key="6">
    <source>
        <dbReference type="PROSITE-ProRule" id="PRU01373"/>
    </source>
</evidence>
<dbReference type="CDD" id="cd16913">
    <property type="entry name" value="YkuD_like"/>
    <property type="match status" value="1"/>
</dbReference>
<feature type="active site" description="Proton donor/acceptor" evidence="6">
    <location>
        <position position="262"/>
    </location>
</feature>
<evidence type="ECO:0000256" key="5">
    <source>
        <dbReference type="ARBA" id="ARBA00023316"/>
    </source>
</evidence>
<feature type="active site" description="Nucleophile" evidence="6">
    <location>
        <position position="285"/>
    </location>
</feature>
<dbReference type="UniPathway" id="UPA00219"/>
<accession>A0A0A0I2F3</accession>
<dbReference type="Gene3D" id="2.40.440.10">
    <property type="entry name" value="L,D-transpeptidase catalytic domain-like"/>
    <property type="match status" value="1"/>
</dbReference>
<dbReference type="PANTHER" id="PTHR30582">
    <property type="entry name" value="L,D-TRANSPEPTIDASE"/>
    <property type="match status" value="1"/>
</dbReference>
<evidence type="ECO:0000259" key="8">
    <source>
        <dbReference type="PROSITE" id="PS52029"/>
    </source>
</evidence>
<keyword evidence="4 6" id="KW-0573">Peptidoglycan synthesis</keyword>
<dbReference type="InterPro" id="IPR036366">
    <property type="entry name" value="PGBDSf"/>
</dbReference>
<evidence type="ECO:0000256" key="2">
    <source>
        <dbReference type="ARBA" id="ARBA00022679"/>
    </source>
</evidence>
<feature type="region of interest" description="Disordered" evidence="7">
    <location>
        <begin position="56"/>
        <end position="78"/>
    </location>
</feature>
<dbReference type="GO" id="GO:0016740">
    <property type="term" value="F:transferase activity"/>
    <property type="evidence" value="ECO:0007669"/>
    <property type="project" value="UniProtKB-KW"/>
</dbReference>
<evidence type="ECO:0000313" key="9">
    <source>
        <dbReference type="EMBL" id="KGM95589.1"/>
    </source>
</evidence>
<reference evidence="9 10" key="1">
    <citation type="submission" date="2014-01" db="EMBL/GenBank/DDBJ databases">
        <title>Plasmidome dynamics in the species complex Clostridium novyi sensu lato converts strains of independent lineages into distinctly different pathogens.</title>
        <authorList>
            <person name="Skarin H."/>
            <person name="Segerman B."/>
        </authorList>
    </citation>
    <scope>NUCLEOTIDE SEQUENCE [LARGE SCALE GENOMIC DNA]</scope>
    <source>
        <strain evidence="9 10">4552</strain>
    </source>
</reference>
<comment type="caution">
    <text evidence="9">The sequence shown here is derived from an EMBL/GenBank/DDBJ whole genome shotgun (WGS) entry which is preliminary data.</text>
</comment>
<evidence type="ECO:0000313" key="10">
    <source>
        <dbReference type="Proteomes" id="UP000030012"/>
    </source>
</evidence>
<dbReference type="InterPro" id="IPR038063">
    <property type="entry name" value="Transpep_catalytic_dom"/>
</dbReference>
<dbReference type="GO" id="GO:0071555">
    <property type="term" value="P:cell wall organization"/>
    <property type="evidence" value="ECO:0007669"/>
    <property type="project" value="UniProtKB-UniRule"/>
</dbReference>
<keyword evidence="2" id="KW-0808">Transferase</keyword>
<dbReference type="GO" id="GO:0071972">
    <property type="term" value="F:peptidoglycan L,D-transpeptidase activity"/>
    <property type="evidence" value="ECO:0007669"/>
    <property type="project" value="TreeGrafter"/>
</dbReference>
<gene>
    <name evidence="9" type="ORF">Z968_08690</name>
</gene>
<comment type="pathway">
    <text evidence="1 6">Cell wall biogenesis; peptidoglycan biosynthesis.</text>
</comment>
<dbReference type="RefSeq" id="WP_039255655.1">
    <property type="nucleotide sequence ID" value="NZ_JENJ01000036.1"/>
</dbReference>
<proteinExistence type="predicted"/>
<evidence type="ECO:0000256" key="3">
    <source>
        <dbReference type="ARBA" id="ARBA00022960"/>
    </source>
</evidence>
<dbReference type="PANTHER" id="PTHR30582:SF2">
    <property type="entry name" value="L,D-TRANSPEPTIDASE YCIB-RELATED"/>
    <property type="match status" value="1"/>
</dbReference>